<evidence type="ECO:0000259" key="3">
    <source>
        <dbReference type="PROSITE" id="PS50977"/>
    </source>
</evidence>
<dbReference type="RefSeq" id="WP_273939563.1">
    <property type="nucleotide sequence ID" value="NZ_CP097263.1"/>
</dbReference>
<proteinExistence type="predicted"/>
<keyword evidence="1 2" id="KW-0238">DNA-binding</keyword>
<dbReference type="PANTHER" id="PTHR30055:SF226">
    <property type="entry name" value="HTH-TYPE TRANSCRIPTIONAL REGULATOR PKSA"/>
    <property type="match status" value="1"/>
</dbReference>
<feature type="domain" description="HTH tetR-type" evidence="3">
    <location>
        <begin position="8"/>
        <end position="68"/>
    </location>
</feature>
<dbReference type="InterPro" id="IPR036271">
    <property type="entry name" value="Tet_transcr_reg_TetR-rel_C_sf"/>
</dbReference>
<gene>
    <name evidence="4" type="ORF">ACFFH7_04545</name>
</gene>
<keyword evidence="5" id="KW-1185">Reference proteome</keyword>
<protein>
    <submittedName>
        <fullName evidence="4">TetR/AcrR family transcriptional regulator</fullName>
    </submittedName>
</protein>
<dbReference type="Proteomes" id="UP001589810">
    <property type="component" value="Unassembled WGS sequence"/>
</dbReference>
<dbReference type="PRINTS" id="PR00455">
    <property type="entry name" value="HTHTETR"/>
</dbReference>
<dbReference type="PROSITE" id="PS50977">
    <property type="entry name" value="HTH_TETR_2"/>
    <property type="match status" value="1"/>
</dbReference>
<dbReference type="Gene3D" id="1.10.357.10">
    <property type="entry name" value="Tetracycline Repressor, domain 2"/>
    <property type="match status" value="1"/>
</dbReference>
<dbReference type="EMBL" id="JBHLUD010000001">
    <property type="protein sequence ID" value="MFC0540733.1"/>
    <property type="molecule type" value="Genomic_DNA"/>
</dbReference>
<dbReference type="SUPFAM" id="SSF46689">
    <property type="entry name" value="Homeodomain-like"/>
    <property type="match status" value="1"/>
</dbReference>
<dbReference type="PANTHER" id="PTHR30055">
    <property type="entry name" value="HTH-TYPE TRANSCRIPTIONAL REGULATOR RUTR"/>
    <property type="match status" value="1"/>
</dbReference>
<dbReference type="InterPro" id="IPR050109">
    <property type="entry name" value="HTH-type_TetR-like_transc_reg"/>
</dbReference>
<organism evidence="4 5">
    <name type="scientific">Kutzneria chonburiensis</name>
    <dbReference type="NCBI Taxonomy" id="1483604"/>
    <lineage>
        <taxon>Bacteria</taxon>
        <taxon>Bacillati</taxon>
        <taxon>Actinomycetota</taxon>
        <taxon>Actinomycetes</taxon>
        <taxon>Pseudonocardiales</taxon>
        <taxon>Pseudonocardiaceae</taxon>
        <taxon>Kutzneria</taxon>
    </lineage>
</organism>
<sequence length="204" mass="22319">MSSSNRRSVTRRRIAEAAAALFSSNGYAETTMQAIADRAGVHVQSVYQVFGSKVKVLAEAAAVLVAGPDVDAAVPPPERRWVIDMFAEPDPARQLALYVHHMREVSDRYLRLVDIMRVTAAADPDVGSFLAQAEEGRYAGPAHLMQELAAKNALRPGLTPERAADMVYALTSYDVFRTLVDERGWSADDTEFWLAQTLAALLLA</sequence>
<dbReference type="SUPFAM" id="SSF48498">
    <property type="entry name" value="Tetracyclin repressor-like, C-terminal domain"/>
    <property type="match status" value="1"/>
</dbReference>
<dbReference type="InterPro" id="IPR001647">
    <property type="entry name" value="HTH_TetR"/>
</dbReference>
<evidence type="ECO:0000313" key="5">
    <source>
        <dbReference type="Proteomes" id="UP001589810"/>
    </source>
</evidence>
<comment type="caution">
    <text evidence="4">The sequence shown here is derived from an EMBL/GenBank/DDBJ whole genome shotgun (WGS) entry which is preliminary data.</text>
</comment>
<feature type="DNA-binding region" description="H-T-H motif" evidence="2">
    <location>
        <begin position="31"/>
        <end position="50"/>
    </location>
</feature>
<evidence type="ECO:0000313" key="4">
    <source>
        <dbReference type="EMBL" id="MFC0540733.1"/>
    </source>
</evidence>
<dbReference type="Pfam" id="PF00440">
    <property type="entry name" value="TetR_N"/>
    <property type="match status" value="1"/>
</dbReference>
<evidence type="ECO:0000256" key="2">
    <source>
        <dbReference type="PROSITE-ProRule" id="PRU00335"/>
    </source>
</evidence>
<reference evidence="4 5" key="1">
    <citation type="submission" date="2024-09" db="EMBL/GenBank/DDBJ databases">
        <authorList>
            <person name="Sun Q."/>
            <person name="Mori K."/>
        </authorList>
    </citation>
    <scope>NUCLEOTIDE SEQUENCE [LARGE SCALE GENOMIC DNA]</scope>
    <source>
        <strain evidence="4 5">TBRC 1432</strain>
    </source>
</reference>
<evidence type="ECO:0000256" key="1">
    <source>
        <dbReference type="ARBA" id="ARBA00023125"/>
    </source>
</evidence>
<accession>A0ABV6MKC0</accession>
<name>A0ABV6MKC0_9PSEU</name>
<dbReference type="InterPro" id="IPR009057">
    <property type="entry name" value="Homeodomain-like_sf"/>
</dbReference>